<keyword evidence="3" id="KW-0804">Transcription</keyword>
<dbReference type="GO" id="GO:0048731">
    <property type="term" value="P:system development"/>
    <property type="evidence" value="ECO:0007669"/>
    <property type="project" value="TreeGrafter"/>
</dbReference>
<evidence type="ECO:0000256" key="3">
    <source>
        <dbReference type="ARBA" id="ARBA00023163"/>
    </source>
</evidence>
<dbReference type="EMBL" id="OIVN01006406">
    <property type="protein sequence ID" value="SPD32502.1"/>
    <property type="molecule type" value="Genomic_DNA"/>
</dbReference>
<reference evidence="6" key="1">
    <citation type="submission" date="2018-02" db="EMBL/GenBank/DDBJ databases">
        <authorList>
            <person name="Cohen D.B."/>
            <person name="Kent A.D."/>
        </authorList>
    </citation>
    <scope>NUCLEOTIDE SEQUENCE</scope>
</reference>
<gene>
    <name evidence="6" type="ORF">FSB_LOCUS60384</name>
</gene>
<evidence type="ECO:0000256" key="1">
    <source>
        <dbReference type="ARBA" id="ARBA00023015"/>
    </source>
</evidence>
<feature type="domain" description="NAC" evidence="5">
    <location>
        <begin position="8"/>
        <end position="143"/>
    </location>
</feature>
<dbReference type="PANTHER" id="PTHR31719:SF85">
    <property type="entry name" value="NAC DOMAIN-CONTAINING PROTEIN"/>
    <property type="match status" value="1"/>
</dbReference>
<dbReference type="Gene3D" id="2.170.150.80">
    <property type="entry name" value="NAC domain"/>
    <property type="match status" value="1"/>
</dbReference>
<accession>A0A2N9J5M8</accession>
<dbReference type="GO" id="GO:0003677">
    <property type="term" value="F:DNA binding"/>
    <property type="evidence" value="ECO:0007669"/>
    <property type="project" value="UniProtKB-KW"/>
</dbReference>
<dbReference type="InterPro" id="IPR036093">
    <property type="entry name" value="NAC_dom_sf"/>
</dbReference>
<dbReference type="PROSITE" id="PS51005">
    <property type="entry name" value="NAC"/>
    <property type="match status" value="1"/>
</dbReference>
<keyword evidence="1" id="KW-0805">Transcription regulation</keyword>
<organism evidence="6">
    <name type="scientific">Fagus sylvatica</name>
    <name type="common">Beechnut</name>
    <dbReference type="NCBI Taxonomy" id="28930"/>
    <lineage>
        <taxon>Eukaryota</taxon>
        <taxon>Viridiplantae</taxon>
        <taxon>Streptophyta</taxon>
        <taxon>Embryophyta</taxon>
        <taxon>Tracheophyta</taxon>
        <taxon>Spermatophyta</taxon>
        <taxon>Magnoliopsida</taxon>
        <taxon>eudicotyledons</taxon>
        <taxon>Gunneridae</taxon>
        <taxon>Pentapetalae</taxon>
        <taxon>rosids</taxon>
        <taxon>fabids</taxon>
        <taxon>Fagales</taxon>
        <taxon>Fagaceae</taxon>
        <taxon>Fagus</taxon>
    </lineage>
</organism>
<keyword evidence="2" id="KW-0238">DNA-binding</keyword>
<keyword evidence="4" id="KW-0539">Nucleus</keyword>
<evidence type="ECO:0000259" key="5">
    <source>
        <dbReference type="PROSITE" id="PS51005"/>
    </source>
</evidence>
<dbReference type="AlphaFoldDB" id="A0A2N9J5M8"/>
<dbReference type="Pfam" id="PF02365">
    <property type="entry name" value="NAM"/>
    <property type="match status" value="1"/>
</dbReference>
<sequence>MGDGSVNLPPGFHFCPTDEELVLHFLFRKASLLPCYPDIIPDLDLCKALTSGNQYYFFSKVTENRSTKNGYWKELGIDEPIKQVGIKKYLVFYIGEAPSGVETDWMMQEFHLCNNDVRGALFNRRGKRKLDCSKWILCQVYERNGNFAQWFCNSDDEDNGTELSSPDQMFLSTIDDDELDDKSLPKQF</sequence>
<dbReference type="SUPFAM" id="SSF101941">
    <property type="entry name" value="NAC domain"/>
    <property type="match status" value="1"/>
</dbReference>
<evidence type="ECO:0000256" key="4">
    <source>
        <dbReference type="ARBA" id="ARBA00023242"/>
    </source>
</evidence>
<protein>
    <recommendedName>
        <fullName evidence="5">NAC domain-containing protein</fullName>
    </recommendedName>
</protein>
<dbReference type="GO" id="GO:0006355">
    <property type="term" value="P:regulation of DNA-templated transcription"/>
    <property type="evidence" value="ECO:0007669"/>
    <property type="project" value="InterPro"/>
</dbReference>
<dbReference type="InterPro" id="IPR003441">
    <property type="entry name" value="NAC-dom"/>
</dbReference>
<evidence type="ECO:0000313" key="6">
    <source>
        <dbReference type="EMBL" id="SPD32502.1"/>
    </source>
</evidence>
<evidence type="ECO:0000256" key="2">
    <source>
        <dbReference type="ARBA" id="ARBA00023125"/>
    </source>
</evidence>
<name>A0A2N9J5M8_FAGSY</name>
<proteinExistence type="predicted"/>
<dbReference type="PANTHER" id="PTHR31719">
    <property type="entry name" value="NAC TRANSCRIPTION FACTOR 56"/>
    <property type="match status" value="1"/>
</dbReference>